<dbReference type="Pfam" id="PF07377">
    <property type="entry name" value="DUF1493"/>
    <property type="match status" value="1"/>
</dbReference>
<sequence length="111" mass="12430">MDKPFSKLKDFVIRQAHIDNEEITSETMLEDDLGITGDDAVEFIIAFGKVFNVDVSHFMAAEYFEPEGDIIIPAIMRFLTGKKKKATKKLTVGHLEKATVAGRLDENIINS</sequence>
<reference evidence="1 2" key="1">
    <citation type="submission" date="2022-10" db="EMBL/GenBank/DDBJ databases">
        <title>Chitinophaga nivalis PC15 sp. nov., isolated from Pyeongchang county, South Korea.</title>
        <authorList>
            <person name="Trinh H.N."/>
        </authorList>
    </citation>
    <scope>NUCLEOTIDE SEQUENCE [LARGE SCALE GENOMIC DNA]</scope>
    <source>
        <strain evidence="1 2">PC14</strain>
    </source>
</reference>
<keyword evidence="2" id="KW-1185">Reference proteome</keyword>
<evidence type="ECO:0000313" key="2">
    <source>
        <dbReference type="Proteomes" id="UP001207742"/>
    </source>
</evidence>
<dbReference type="SUPFAM" id="SSF47336">
    <property type="entry name" value="ACP-like"/>
    <property type="match status" value="1"/>
</dbReference>
<dbReference type="EMBL" id="JAPDNS010000001">
    <property type="protein sequence ID" value="MCW3485141.1"/>
    <property type="molecule type" value="Genomic_DNA"/>
</dbReference>
<protein>
    <submittedName>
        <fullName evidence="1">DUF1493 family protein</fullName>
    </submittedName>
</protein>
<dbReference type="InterPro" id="IPR010862">
    <property type="entry name" value="DUF1493"/>
</dbReference>
<dbReference type="InterPro" id="IPR036736">
    <property type="entry name" value="ACP-like_sf"/>
</dbReference>
<dbReference type="Proteomes" id="UP001207742">
    <property type="component" value="Unassembled WGS sequence"/>
</dbReference>
<dbReference type="Gene3D" id="1.10.1200.10">
    <property type="entry name" value="ACP-like"/>
    <property type="match status" value="1"/>
</dbReference>
<comment type="caution">
    <text evidence="1">The sequence shown here is derived from an EMBL/GenBank/DDBJ whole genome shotgun (WGS) entry which is preliminary data.</text>
</comment>
<organism evidence="1 2">
    <name type="scientific">Chitinophaga nivalis</name>
    <dbReference type="NCBI Taxonomy" id="2991709"/>
    <lineage>
        <taxon>Bacteria</taxon>
        <taxon>Pseudomonadati</taxon>
        <taxon>Bacteroidota</taxon>
        <taxon>Chitinophagia</taxon>
        <taxon>Chitinophagales</taxon>
        <taxon>Chitinophagaceae</taxon>
        <taxon>Chitinophaga</taxon>
    </lineage>
</organism>
<name>A0ABT3IMF0_9BACT</name>
<gene>
    <name evidence="1" type="ORF">OL497_14625</name>
</gene>
<accession>A0ABT3IMF0</accession>
<evidence type="ECO:0000313" key="1">
    <source>
        <dbReference type="EMBL" id="MCW3485141.1"/>
    </source>
</evidence>
<dbReference type="RefSeq" id="WP_264731232.1">
    <property type="nucleotide sequence ID" value="NZ_JAPDNR010000001.1"/>
</dbReference>
<proteinExistence type="predicted"/>